<feature type="compositionally biased region" description="Basic and acidic residues" evidence="1">
    <location>
        <begin position="420"/>
        <end position="442"/>
    </location>
</feature>
<dbReference type="AlphaFoldDB" id="A0A4Q0MMP4"/>
<feature type="region of interest" description="Disordered" evidence="1">
    <location>
        <begin position="403"/>
        <end position="458"/>
    </location>
</feature>
<evidence type="ECO:0000313" key="3">
    <source>
        <dbReference type="Proteomes" id="UP000289708"/>
    </source>
</evidence>
<dbReference type="OrthoDB" id="9797300at2"/>
<proteinExistence type="predicted"/>
<dbReference type="RefSeq" id="WP_128776061.1">
    <property type="nucleotide sequence ID" value="NZ_RYFI01000002.1"/>
</dbReference>
<name>A0A4Q0MMP4_9HYPH</name>
<accession>A0A4Q0MMP4</accession>
<reference evidence="2 3" key="1">
    <citation type="submission" date="2018-12" db="EMBL/GenBank/DDBJ databases">
        <title>bacterium Hansschlegelia zhihuaiae S113.</title>
        <authorList>
            <person name="He J."/>
        </authorList>
    </citation>
    <scope>NUCLEOTIDE SEQUENCE [LARGE SCALE GENOMIC DNA]</scope>
    <source>
        <strain evidence="2 3">S 113</strain>
    </source>
</reference>
<keyword evidence="3" id="KW-1185">Reference proteome</keyword>
<gene>
    <name evidence="2" type="ORF">EK403_03210</name>
</gene>
<dbReference type="EMBL" id="RYFI01000002">
    <property type="protein sequence ID" value="RXF75071.1"/>
    <property type="molecule type" value="Genomic_DNA"/>
</dbReference>
<dbReference type="Pfam" id="PF06074">
    <property type="entry name" value="Portal_Mu"/>
    <property type="match status" value="1"/>
</dbReference>
<sequence>MAERTQLVDAYGRPLRRERLVGEKAGPTLTGVRSVLTGYPGDGLTPGRVAGILRAADQGDPLRYLELAEAVEERDLHYVGVLGTRKRSVSQLDVTIDAAADDAESVKHADFVREWLKRDELQDELFDMLDAIGKGYSVTEIIWDSSEGQFDAKRLEHCDPRFFMPDRRDGTTPLLRTETGEEPLEAGCYVVAKIRAKSGLPVRSGIGRLAVWSWMFKAFTNRDWAIFTQTFGQPVRVGKYGPGASEDDKDTLFRAVANIAGDCAAIIPESMLIEFVESKNVSAGSDLYLKRCDWLDQQMSKAVLGQTGTTDAIAGGHAVGKTHRNVQEDIERADAKALAACLNRDLIPPMIGLNFGPQKKYPKLKIGREETIDLSLLKDFLPTFVAMGGRVERSVVGDKFGLPDAPKDAEILTPPVAPKADGDPEKDPKEGPEKSSEKDPKAKPPAATRTALQAPELGRPADAIDAMVDRIIADQGFELVAPMIAGLEARLAAATSMDEATRILAEQLATMDASKLGEILARAAFAAGISGAAREPLA</sequence>
<dbReference type="Proteomes" id="UP000289708">
    <property type="component" value="Unassembled WGS sequence"/>
</dbReference>
<dbReference type="InterPro" id="IPR009279">
    <property type="entry name" value="Portal_Mu"/>
</dbReference>
<evidence type="ECO:0000313" key="2">
    <source>
        <dbReference type="EMBL" id="RXF75071.1"/>
    </source>
</evidence>
<organism evidence="2 3">
    <name type="scientific">Hansschlegelia zhihuaiae</name>
    <dbReference type="NCBI Taxonomy" id="405005"/>
    <lineage>
        <taxon>Bacteria</taxon>
        <taxon>Pseudomonadati</taxon>
        <taxon>Pseudomonadota</taxon>
        <taxon>Alphaproteobacteria</taxon>
        <taxon>Hyphomicrobiales</taxon>
        <taxon>Methylopilaceae</taxon>
        <taxon>Hansschlegelia</taxon>
    </lineage>
</organism>
<evidence type="ECO:0000256" key="1">
    <source>
        <dbReference type="SAM" id="MobiDB-lite"/>
    </source>
</evidence>
<comment type="caution">
    <text evidence="2">The sequence shown here is derived from an EMBL/GenBank/DDBJ whole genome shotgun (WGS) entry which is preliminary data.</text>
</comment>
<protein>
    <submittedName>
        <fullName evidence="2">DUF935 domain-containing protein</fullName>
    </submittedName>
</protein>